<feature type="region of interest" description="Disordered" evidence="10">
    <location>
        <begin position="429"/>
        <end position="449"/>
    </location>
</feature>
<evidence type="ECO:0000256" key="7">
    <source>
        <dbReference type="ARBA" id="ARBA00022884"/>
    </source>
</evidence>
<comment type="caution">
    <text evidence="13">The sequence shown here is derived from an EMBL/GenBank/DDBJ whole genome shotgun (WGS) entry which is preliminary data.</text>
</comment>
<dbReference type="InterPro" id="IPR002004">
    <property type="entry name" value="PABP_HYD_C"/>
</dbReference>
<proteinExistence type="inferred from homology"/>
<dbReference type="InterPro" id="IPR003954">
    <property type="entry name" value="RRM_euk-type"/>
</dbReference>
<dbReference type="CDD" id="cd12379">
    <property type="entry name" value="RRM2_I_PABPs"/>
    <property type="match status" value="1"/>
</dbReference>
<feature type="compositionally biased region" description="Gly residues" evidence="10">
    <location>
        <begin position="435"/>
        <end position="444"/>
    </location>
</feature>
<dbReference type="Pfam" id="PF00076">
    <property type="entry name" value="RRM_1"/>
    <property type="match status" value="3"/>
</dbReference>
<dbReference type="Gene3D" id="3.30.70.330">
    <property type="match status" value="3"/>
</dbReference>
<keyword evidence="6" id="KW-0810">Translation regulation</keyword>
<keyword evidence="5" id="KW-0677">Repeat</keyword>
<dbReference type="PROSITE" id="PS50102">
    <property type="entry name" value="RRM"/>
    <property type="match status" value="3"/>
</dbReference>
<evidence type="ECO:0000256" key="4">
    <source>
        <dbReference type="ARBA" id="ARBA00022490"/>
    </source>
</evidence>
<dbReference type="GO" id="GO:0006417">
    <property type="term" value="P:regulation of translation"/>
    <property type="evidence" value="ECO:0007669"/>
    <property type="project" value="UniProtKB-KW"/>
</dbReference>
<accession>A0A5N5K5H7</accession>
<dbReference type="CDD" id="cd12381">
    <property type="entry name" value="RRM4_I_PABPs"/>
    <property type="match status" value="1"/>
</dbReference>
<dbReference type="PANTHER" id="PTHR24012">
    <property type="entry name" value="RNA BINDING PROTEIN"/>
    <property type="match status" value="1"/>
</dbReference>
<keyword evidence="7 9" id="KW-0694">RNA-binding</keyword>
<reference evidence="14" key="1">
    <citation type="journal article" date="2019" name="Gigascience">
        <title>De novo genome assembly of the endangered Acer yangbiense, a plant species with extremely small populations endemic to Yunnan Province, China.</title>
        <authorList>
            <person name="Yang J."/>
            <person name="Wariss H.M."/>
            <person name="Tao L."/>
            <person name="Zhang R."/>
            <person name="Yun Q."/>
            <person name="Hollingsworth P."/>
            <person name="Dao Z."/>
            <person name="Luo G."/>
            <person name="Guo H."/>
            <person name="Ma Y."/>
            <person name="Sun W."/>
        </authorList>
    </citation>
    <scope>NUCLEOTIDE SEQUENCE [LARGE SCALE GENOMIC DNA]</scope>
    <source>
        <strain evidence="14">cv. br00</strain>
    </source>
</reference>
<evidence type="ECO:0000313" key="13">
    <source>
        <dbReference type="EMBL" id="KAB5526669.1"/>
    </source>
</evidence>
<evidence type="ECO:0000256" key="2">
    <source>
        <dbReference type="ARBA" id="ARBA00004496"/>
    </source>
</evidence>
<comment type="similarity">
    <text evidence="3">Belongs to the polyadenylate-binding protein type-1 family.</text>
</comment>
<name>A0A5N5K5H7_9ROSI</name>
<evidence type="ECO:0000256" key="6">
    <source>
        <dbReference type="ARBA" id="ARBA00022845"/>
    </source>
</evidence>
<evidence type="ECO:0000313" key="14">
    <source>
        <dbReference type="Proteomes" id="UP000326939"/>
    </source>
</evidence>
<dbReference type="FunFam" id="1.10.1900.10:FF:000003">
    <property type="entry name" value="Polyadenylate-binding protein"/>
    <property type="match status" value="1"/>
</dbReference>
<keyword evidence="14" id="KW-1185">Reference proteome</keyword>
<evidence type="ECO:0000259" key="12">
    <source>
        <dbReference type="PROSITE" id="PS51309"/>
    </source>
</evidence>
<sequence length="621" mass="68247">MAQIQLHQSAAPVPGPNGVAAGPGAIHFVPTSLYVGDLDFNVTDSQLYDVFNQVGQVVSVRVCRDLSTRRSLGYGYVNYSNPQDAARALDVLNFTPLNNKPIRIMYSHRDPSIRKSGMANIFIKNLDKGIDHKALHDTFSSFGNILSCKIATDVSGQSKGYGFVQFDSEEAAQNAIDKLNGMLINDKQVYKKSERELELKGRFEQSLKETVDKYQGLNLYIKNLDDSIDDEKLKELFSDFGTITSCKVMRDPSGISRGSGFVAFSTPEEASRALAEMNGKMLISKPLYVALAQRKEDRRARLQIGLFPLDILISSDKASRTWHLICVVKCYLLMFTSTEVACAFIFHVSGFLQAQFSQMRPVAMAPPVASRMPMYPPNAPGLGQQFLYGQGPPAMMPPQAGYGYQQQLVPGMRPGGAPMPNFFVPMVQQGQQGQRPGGRRGGGPVQQTQQPVPLMQQQMLPRGRVYRYPPGRNMPDVSMPGVAGGMLSVPYDMGGMPIRDAASAQPMPLTALFTALANATPEQQRTVGLQYFVYRYSVLTMLGESLYPIVDQLEHDSAAKVTGMLLEMDQTEVLHLLESPEALKAKVAEAMEVLRTVAAQQQINIPAEQLGSLSLNDNLIS</sequence>
<evidence type="ECO:0000256" key="9">
    <source>
        <dbReference type="PROSITE-ProRule" id="PRU00176"/>
    </source>
</evidence>
<dbReference type="InterPro" id="IPR000504">
    <property type="entry name" value="RRM_dom"/>
</dbReference>
<evidence type="ECO:0000256" key="1">
    <source>
        <dbReference type="ARBA" id="ARBA00004123"/>
    </source>
</evidence>
<dbReference type="GO" id="GO:0003723">
    <property type="term" value="F:RNA binding"/>
    <property type="evidence" value="ECO:0007669"/>
    <property type="project" value="UniProtKB-UniRule"/>
</dbReference>
<feature type="domain" description="PABC" evidence="12">
    <location>
        <begin position="522"/>
        <end position="599"/>
    </location>
</feature>
<feature type="domain" description="RRM" evidence="11">
    <location>
        <begin position="31"/>
        <end position="109"/>
    </location>
</feature>
<dbReference type="Gene3D" id="1.10.1900.10">
    <property type="entry name" value="c-terminal domain of poly(a) binding protein"/>
    <property type="match status" value="1"/>
</dbReference>
<evidence type="ECO:0000256" key="8">
    <source>
        <dbReference type="ARBA" id="ARBA00023242"/>
    </source>
</evidence>
<dbReference type="SMART" id="SM00517">
    <property type="entry name" value="PolyA"/>
    <property type="match status" value="1"/>
</dbReference>
<feature type="domain" description="RRM" evidence="11">
    <location>
        <begin position="119"/>
        <end position="196"/>
    </location>
</feature>
<evidence type="ECO:0000259" key="11">
    <source>
        <dbReference type="PROSITE" id="PS50102"/>
    </source>
</evidence>
<organism evidence="13 14">
    <name type="scientific">Salix brachista</name>
    <dbReference type="NCBI Taxonomy" id="2182728"/>
    <lineage>
        <taxon>Eukaryota</taxon>
        <taxon>Viridiplantae</taxon>
        <taxon>Streptophyta</taxon>
        <taxon>Embryophyta</taxon>
        <taxon>Tracheophyta</taxon>
        <taxon>Spermatophyta</taxon>
        <taxon>Magnoliopsida</taxon>
        <taxon>eudicotyledons</taxon>
        <taxon>Gunneridae</taxon>
        <taxon>Pentapetalae</taxon>
        <taxon>rosids</taxon>
        <taxon>fabids</taxon>
        <taxon>Malpighiales</taxon>
        <taxon>Salicaceae</taxon>
        <taxon>Saliceae</taxon>
        <taxon>Salix</taxon>
    </lineage>
</organism>
<dbReference type="FunFam" id="3.30.70.330:FF:000555">
    <property type="entry name" value="Polyadenylate-binding protein"/>
    <property type="match status" value="1"/>
</dbReference>
<dbReference type="SMART" id="SM00361">
    <property type="entry name" value="RRM_1"/>
    <property type="match status" value="3"/>
</dbReference>
<dbReference type="GO" id="GO:0005634">
    <property type="term" value="C:nucleus"/>
    <property type="evidence" value="ECO:0007669"/>
    <property type="project" value="UniProtKB-SubCell"/>
</dbReference>
<keyword evidence="8" id="KW-0539">Nucleus</keyword>
<gene>
    <name evidence="13" type="ORF">DKX38_020516</name>
</gene>
<dbReference type="EMBL" id="VDCV01000014">
    <property type="protein sequence ID" value="KAB5526669.1"/>
    <property type="molecule type" value="Genomic_DNA"/>
</dbReference>
<feature type="domain" description="RRM" evidence="11">
    <location>
        <begin position="217"/>
        <end position="294"/>
    </location>
</feature>
<keyword evidence="4" id="KW-0963">Cytoplasm</keyword>
<dbReference type="FunFam" id="3.30.70.330:FF:000285">
    <property type="entry name" value="Polyadenylate-binding protein"/>
    <property type="match status" value="1"/>
</dbReference>
<dbReference type="SMART" id="SM00360">
    <property type="entry name" value="RRM"/>
    <property type="match status" value="3"/>
</dbReference>
<dbReference type="CDD" id="cd12378">
    <property type="entry name" value="RRM1_I_PABPs"/>
    <property type="match status" value="1"/>
</dbReference>
<dbReference type="SUPFAM" id="SSF63570">
    <property type="entry name" value="PABC (PABP) domain"/>
    <property type="match status" value="1"/>
</dbReference>
<dbReference type="GO" id="GO:0005737">
    <property type="term" value="C:cytoplasm"/>
    <property type="evidence" value="ECO:0007669"/>
    <property type="project" value="UniProtKB-SubCell"/>
</dbReference>
<dbReference type="SUPFAM" id="SSF54928">
    <property type="entry name" value="RNA-binding domain, RBD"/>
    <property type="match status" value="2"/>
</dbReference>
<dbReference type="FunFam" id="3.30.70.330:FF:000217">
    <property type="entry name" value="Polyadenylate-binding protein"/>
    <property type="match status" value="1"/>
</dbReference>
<dbReference type="Pfam" id="PF00658">
    <property type="entry name" value="MLLE"/>
    <property type="match status" value="1"/>
</dbReference>
<evidence type="ECO:0000256" key="10">
    <source>
        <dbReference type="SAM" id="MobiDB-lite"/>
    </source>
</evidence>
<evidence type="ECO:0000256" key="5">
    <source>
        <dbReference type="ARBA" id="ARBA00022737"/>
    </source>
</evidence>
<dbReference type="InterPro" id="IPR012677">
    <property type="entry name" value="Nucleotide-bd_a/b_plait_sf"/>
</dbReference>
<evidence type="ECO:0000256" key="3">
    <source>
        <dbReference type="ARBA" id="ARBA00008557"/>
    </source>
</evidence>
<dbReference type="InterPro" id="IPR036053">
    <property type="entry name" value="PABP-dom"/>
</dbReference>
<dbReference type="Proteomes" id="UP000326939">
    <property type="component" value="Chromosome 14"/>
</dbReference>
<dbReference type="AlphaFoldDB" id="A0A5N5K5H7"/>
<dbReference type="InterPro" id="IPR035979">
    <property type="entry name" value="RBD_domain_sf"/>
</dbReference>
<dbReference type="PROSITE" id="PS51309">
    <property type="entry name" value="PABC"/>
    <property type="match status" value="1"/>
</dbReference>
<evidence type="ECO:0008006" key="15">
    <source>
        <dbReference type="Google" id="ProtNLM"/>
    </source>
</evidence>
<protein>
    <recommendedName>
        <fullName evidence="15">PABP</fullName>
    </recommendedName>
</protein>
<dbReference type="InterPro" id="IPR045305">
    <property type="entry name" value="RRM2_I_PABPs"/>
</dbReference>
<comment type="subcellular location">
    <subcellularLocation>
        <location evidence="2">Cytoplasm</location>
    </subcellularLocation>
    <subcellularLocation>
        <location evidence="1">Nucleus</location>
    </subcellularLocation>
</comment>
<dbReference type="InterPro" id="IPR034364">
    <property type="entry name" value="PABP_RRM1"/>
</dbReference>